<gene>
    <name evidence="1" type="primary">52</name>
    <name evidence="1" type="ORF">SEA_LILMAC1015_52</name>
</gene>
<dbReference type="EMBL" id="OL742560">
    <property type="protein sequence ID" value="UKH48338.1"/>
    <property type="molecule type" value="Genomic_DNA"/>
</dbReference>
<dbReference type="Proteomes" id="UP001179340">
    <property type="component" value="Segment"/>
</dbReference>
<protein>
    <submittedName>
        <fullName evidence="1">Uncharacterized protein</fullName>
    </submittedName>
</protein>
<name>A0AA49H166_9CAUD</name>
<keyword evidence="2" id="KW-1185">Reference proteome</keyword>
<sequence>MSGIGGGLRSPRAIAASRMLATTGLADHLGGGPEAEEIAARAVERAEAEIRELGRG</sequence>
<organism evidence="1 2">
    <name type="scientific">Arthrobacter phage Lilmac1015</name>
    <dbReference type="NCBI Taxonomy" id="2912653"/>
    <lineage>
        <taxon>Viruses</taxon>
        <taxon>Duplodnaviria</taxon>
        <taxon>Heunggongvirae</taxon>
        <taxon>Uroviricota</taxon>
        <taxon>Caudoviricetes</taxon>
        <taxon>Berryhillviridae</taxon>
        <taxon>Lilmacvirus</taxon>
        <taxon>Lilmacvirus lilmac1015</taxon>
    </lineage>
</organism>
<accession>A0AA49H166</accession>
<evidence type="ECO:0000313" key="1">
    <source>
        <dbReference type="EMBL" id="UKH48338.1"/>
    </source>
</evidence>
<reference evidence="1" key="1">
    <citation type="submission" date="2021-12" db="EMBL/GenBank/DDBJ databases">
        <authorList>
            <person name="Isenhart S.H."/>
            <person name="Brown D.K."/>
            <person name="Allen M.J."/>
            <person name="Garcia C.A."/>
            <person name="Bollivar D.W."/>
            <person name="Garlena R.A."/>
            <person name="Russell D.A."/>
            <person name="Jacobs-Sera D."/>
            <person name="Hatfull G.F."/>
        </authorList>
    </citation>
    <scope>NUCLEOTIDE SEQUENCE</scope>
</reference>
<evidence type="ECO:0000313" key="2">
    <source>
        <dbReference type="Proteomes" id="UP001179340"/>
    </source>
</evidence>
<proteinExistence type="predicted"/>